<protein>
    <submittedName>
        <fullName evidence="1">Uncharacterized protein</fullName>
    </submittedName>
</protein>
<organism evidence="1">
    <name type="scientific">marine sediment metagenome</name>
    <dbReference type="NCBI Taxonomy" id="412755"/>
    <lineage>
        <taxon>unclassified sequences</taxon>
        <taxon>metagenomes</taxon>
        <taxon>ecological metagenomes</taxon>
    </lineage>
</organism>
<dbReference type="AlphaFoldDB" id="A0A0F9MZJ3"/>
<dbReference type="EMBL" id="LAZR01009102">
    <property type="protein sequence ID" value="KKM74672.1"/>
    <property type="molecule type" value="Genomic_DNA"/>
</dbReference>
<proteinExistence type="predicted"/>
<sequence length="195" mass="19315">MKNKLIGLLLGLALVAIPAFAADWYTASGKPVARSQMNSADFRTEFASIESGIADQLPALTGNALKVVIVNAGATALTVAETGIAVSAGGTGAITAAAARTSLGLVIGTDIQAYDADLLAIAALANTDSNFIVGNGSAWVAETGSTVRTSLGLGTLATASSISNSNWSGTDLSVANGGTGASTLTGLLQAMELAR</sequence>
<accession>A0A0F9MZJ3</accession>
<gene>
    <name evidence="1" type="ORF">LCGC14_1397970</name>
</gene>
<reference evidence="1" key="1">
    <citation type="journal article" date="2015" name="Nature">
        <title>Complex archaea that bridge the gap between prokaryotes and eukaryotes.</title>
        <authorList>
            <person name="Spang A."/>
            <person name="Saw J.H."/>
            <person name="Jorgensen S.L."/>
            <person name="Zaremba-Niedzwiedzka K."/>
            <person name="Martijn J."/>
            <person name="Lind A.E."/>
            <person name="van Eijk R."/>
            <person name="Schleper C."/>
            <person name="Guy L."/>
            <person name="Ettema T.J."/>
        </authorList>
    </citation>
    <scope>NUCLEOTIDE SEQUENCE</scope>
</reference>
<name>A0A0F9MZJ3_9ZZZZ</name>
<evidence type="ECO:0000313" key="1">
    <source>
        <dbReference type="EMBL" id="KKM74672.1"/>
    </source>
</evidence>
<comment type="caution">
    <text evidence="1">The sequence shown here is derived from an EMBL/GenBank/DDBJ whole genome shotgun (WGS) entry which is preliminary data.</text>
</comment>